<dbReference type="PANTHER" id="PTHR43284">
    <property type="entry name" value="ASPARAGINE SYNTHETASE (GLUTAMINE-HYDROLYZING)"/>
    <property type="match status" value="1"/>
</dbReference>
<evidence type="ECO:0000256" key="7">
    <source>
        <dbReference type="ARBA" id="ARBA00048741"/>
    </source>
</evidence>
<evidence type="ECO:0000256" key="4">
    <source>
        <dbReference type="ARBA" id="ARBA00022741"/>
    </source>
</evidence>
<evidence type="ECO:0000256" key="5">
    <source>
        <dbReference type="ARBA" id="ARBA00022840"/>
    </source>
</evidence>
<keyword evidence="11" id="KW-0436">Ligase</keyword>
<dbReference type="GO" id="GO:0004066">
    <property type="term" value="F:asparagine synthase (glutamine-hydrolyzing) activity"/>
    <property type="evidence" value="ECO:0007669"/>
    <property type="project" value="UniProtKB-EC"/>
</dbReference>
<comment type="caution">
    <text evidence="11">The sequence shown here is derived from an EMBL/GenBank/DDBJ whole genome shotgun (WGS) entry which is preliminary data.</text>
</comment>
<feature type="active site" description="For GATase activity" evidence="8">
    <location>
        <position position="2"/>
    </location>
</feature>
<reference evidence="11" key="1">
    <citation type="submission" date="2020-01" db="EMBL/GenBank/DDBJ databases">
        <title>Bacteria Cultured from War Wounds Associated with the Conflict in Eastern Ukraine.</title>
        <authorList>
            <person name="Snesrud E."/>
            <person name="Galac M.R."/>
            <person name="Mc Gann P."/>
            <person name="Valentine K."/>
            <person name="Viacheslav K."/>
        </authorList>
    </citation>
    <scope>NUCLEOTIDE SEQUENCE</scope>
    <source>
        <strain evidence="11">VNMU148</strain>
    </source>
</reference>
<evidence type="ECO:0000256" key="3">
    <source>
        <dbReference type="ARBA" id="ARBA00012737"/>
    </source>
</evidence>
<feature type="binding site" evidence="9">
    <location>
        <position position="263"/>
    </location>
    <ligand>
        <name>ATP</name>
        <dbReference type="ChEBI" id="CHEBI:30616"/>
    </ligand>
</feature>
<accession>A0A080VJP8</accession>
<feature type="site" description="Important for beta-aspartyl-AMP intermediate formation" evidence="10">
    <location>
        <position position="382"/>
    </location>
</feature>
<dbReference type="Pfam" id="PF00733">
    <property type="entry name" value="Asn_synthase"/>
    <property type="match status" value="1"/>
</dbReference>
<dbReference type="InterPro" id="IPR001962">
    <property type="entry name" value="Asn_synthase"/>
</dbReference>
<feature type="binding site" evidence="9">
    <location>
        <position position="294"/>
    </location>
    <ligand>
        <name>ATP</name>
        <dbReference type="ChEBI" id="CHEBI:30616"/>
    </ligand>
</feature>
<dbReference type="GO" id="GO:0005829">
    <property type="term" value="C:cytosol"/>
    <property type="evidence" value="ECO:0007669"/>
    <property type="project" value="TreeGrafter"/>
</dbReference>
<dbReference type="EC" id="6.3.5.4" evidence="3"/>
<organism evidence="11 12">
    <name type="scientific">Pseudomonas aeruginosa</name>
    <dbReference type="NCBI Taxonomy" id="287"/>
    <lineage>
        <taxon>Bacteria</taxon>
        <taxon>Pseudomonadati</taxon>
        <taxon>Pseudomonadota</taxon>
        <taxon>Gammaproteobacteria</taxon>
        <taxon>Pseudomonadales</taxon>
        <taxon>Pseudomonadaceae</taxon>
        <taxon>Pseudomonas</taxon>
    </lineage>
</organism>
<comment type="catalytic activity">
    <reaction evidence="7">
        <text>L-aspartate + L-glutamine + ATP + H2O = L-asparagine + L-glutamate + AMP + diphosphate + H(+)</text>
        <dbReference type="Rhea" id="RHEA:12228"/>
        <dbReference type="ChEBI" id="CHEBI:15377"/>
        <dbReference type="ChEBI" id="CHEBI:15378"/>
        <dbReference type="ChEBI" id="CHEBI:29985"/>
        <dbReference type="ChEBI" id="CHEBI:29991"/>
        <dbReference type="ChEBI" id="CHEBI:30616"/>
        <dbReference type="ChEBI" id="CHEBI:33019"/>
        <dbReference type="ChEBI" id="CHEBI:58048"/>
        <dbReference type="ChEBI" id="CHEBI:58359"/>
        <dbReference type="ChEBI" id="CHEBI:456215"/>
        <dbReference type="EC" id="6.3.5.4"/>
    </reaction>
</comment>
<dbReference type="InterPro" id="IPR017932">
    <property type="entry name" value="GATase_2_dom"/>
</dbReference>
<dbReference type="PROSITE" id="PS51278">
    <property type="entry name" value="GATASE_TYPE_2"/>
    <property type="match status" value="1"/>
</dbReference>
<dbReference type="SUPFAM" id="SSF52402">
    <property type="entry name" value="Adenine nucleotide alpha hydrolases-like"/>
    <property type="match status" value="1"/>
</dbReference>
<dbReference type="CDD" id="cd01991">
    <property type="entry name" value="Asn_synthase_B_C"/>
    <property type="match status" value="1"/>
</dbReference>
<keyword evidence="4 9" id="KW-0547">Nucleotide-binding</keyword>
<evidence type="ECO:0000256" key="1">
    <source>
        <dbReference type="ARBA" id="ARBA00005187"/>
    </source>
</evidence>
<keyword evidence="8" id="KW-0061">Asparagine biosynthesis</keyword>
<comment type="similarity">
    <text evidence="2">Belongs to the asparagine synthetase family.</text>
</comment>
<dbReference type="eggNOG" id="COG0367">
    <property type="taxonomic scope" value="Bacteria"/>
</dbReference>
<sequence>MCGLAGWVDYTRKLDDEFPAIFAMTDTLALRGPDAEGIWKHRNALLGHRRLAVIDLSGGVQPMSYRFPTGQEVTLVYTGEVYNHDALRERLRRAGHEFRTRSDTEVVLHAYLQWGERCCEYLTGMFAFAVFDGRDGHLLLVRDRLGIKPLYYARHREGLLFGSEIKSILAHPEFAARLDAVGLVDLLTLSRGTSQTPFREVQELLPGHLLSWRPNSQAKLRRYWEVRRQEHADDLQSTVQRTRELVTRALGAQLHADVPVCSLLSGGLDSTALTGIAQRIAKAEHGGDINSFSVDFVGQAEQFRSDDLRPDQDQPFALLAAQYIGSRHRTVLIDNAELVCERAREEVFRAKDVPSTFGDMDTSLHLMFGEIRRHSTVAISGEGADELFGGYGWFRDPQAVAAARFPWASRVRLPAGFIDAGFNRRCDLLQYQQASYDDGLRQVEHLAGDSPEERRMREFSHLHLKRWMVLLLERKDRLSMCNGLEVRVPYTDHELVEYVYNVPWSIKSRDGEEKWLLKRACADYVPEAVLKRRKSPYPTSANLGYERFLRGSVRRLLEDAANPVFGIVSREFLAAELEHPEGYFNTQVSRHNLETALALEGWLRLYGLSA</sequence>
<protein>
    <recommendedName>
        <fullName evidence="3">asparagine synthase (glutamine-hydrolyzing)</fullName>
        <ecNumber evidence="3">6.3.5.4</ecNumber>
    </recommendedName>
</protein>
<dbReference type="AlphaFoldDB" id="A0A080VJP8"/>
<evidence type="ECO:0000313" key="12">
    <source>
        <dbReference type="Proteomes" id="UP000644192"/>
    </source>
</evidence>
<dbReference type="Proteomes" id="UP000644192">
    <property type="component" value="Unassembled WGS sequence"/>
</dbReference>
<gene>
    <name evidence="11" type="primary">asnB</name>
    <name evidence="11" type="ORF">GUL26_36525</name>
</gene>
<feature type="binding site" evidence="9">
    <location>
        <position position="103"/>
    </location>
    <ligand>
        <name>L-glutamine</name>
        <dbReference type="ChEBI" id="CHEBI:58359"/>
    </ligand>
</feature>
<evidence type="ECO:0000256" key="9">
    <source>
        <dbReference type="PIRSR" id="PIRSR001589-2"/>
    </source>
</evidence>
<comment type="pathway">
    <text evidence="1">Amino-acid biosynthesis; L-asparagine biosynthesis; L-asparagine from L-aspartate (L-Gln route): step 1/1.</text>
</comment>
<keyword evidence="5 9" id="KW-0067">ATP-binding</keyword>
<keyword evidence="6 8" id="KW-0315">Glutamine amidotransferase</keyword>
<dbReference type="GO" id="GO:0006529">
    <property type="term" value="P:asparagine biosynthetic process"/>
    <property type="evidence" value="ECO:0007669"/>
    <property type="project" value="UniProtKB-KW"/>
</dbReference>
<keyword evidence="8" id="KW-0028">Amino-acid biosynthesis</keyword>
<dbReference type="Pfam" id="PF13537">
    <property type="entry name" value="GATase_7"/>
    <property type="match status" value="1"/>
</dbReference>
<dbReference type="PIRSF" id="PIRSF001589">
    <property type="entry name" value="Asn_synthetase_glu-h"/>
    <property type="match status" value="1"/>
</dbReference>
<dbReference type="InterPro" id="IPR029055">
    <property type="entry name" value="Ntn_hydrolases_N"/>
</dbReference>
<dbReference type="EMBL" id="WXZT01000060">
    <property type="protein sequence ID" value="MZZ17762.1"/>
    <property type="molecule type" value="Genomic_DNA"/>
</dbReference>
<dbReference type="InterPro" id="IPR033738">
    <property type="entry name" value="AsnB_N"/>
</dbReference>
<proteinExistence type="inferred from homology"/>
<name>A0A080VJP8_PSEAI</name>
<dbReference type="InterPro" id="IPR014729">
    <property type="entry name" value="Rossmann-like_a/b/a_fold"/>
</dbReference>
<dbReference type="GO" id="GO:0005524">
    <property type="term" value="F:ATP binding"/>
    <property type="evidence" value="ECO:0007669"/>
    <property type="project" value="UniProtKB-KW"/>
</dbReference>
<dbReference type="CDD" id="cd00712">
    <property type="entry name" value="AsnB"/>
    <property type="match status" value="1"/>
</dbReference>
<evidence type="ECO:0000313" key="11">
    <source>
        <dbReference type="EMBL" id="MZZ17762.1"/>
    </source>
</evidence>
<dbReference type="Gene3D" id="3.60.20.10">
    <property type="entry name" value="Glutamine Phosphoribosylpyrophosphate, subunit 1, domain 1"/>
    <property type="match status" value="1"/>
</dbReference>
<evidence type="ECO:0000256" key="10">
    <source>
        <dbReference type="PIRSR" id="PIRSR001589-3"/>
    </source>
</evidence>
<dbReference type="RefSeq" id="WP_003104299.1">
    <property type="nucleotide sequence ID" value="NZ_CAADKC010000104.1"/>
</dbReference>
<dbReference type="InterPro" id="IPR006426">
    <property type="entry name" value="Asn_synth_AEB"/>
</dbReference>
<dbReference type="NCBIfam" id="TIGR01536">
    <property type="entry name" value="asn_synth_AEB"/>
    <property type="match status" value="1"/>
</dbReference>
<dbReference type="InterPro" id="IPR051786">
    <property type="entry name" value="ASN_synthetase/amidase"/>
</dbReference>
<evidence type="ECO:0000256" key="2">
    <source>
        <dbReference type="ARBA" id="ARBA00005752"/>
    </source>
</evidence>
<dbReference type="PANTHER" id="PTHR43284:SF1">
    <property type="entry name" value="ASPARAGINE SYNTHETASE"/>
    <property type="match status" value="1"/>
</dbReference>
<feature type="binding site" evidence="9">
    <location>
        <begin position="380"/>
        <end position="381"/>
    </location>
    <ligand>
        <name>ATP</name>
        <dbReference type="ChEBI" id="CHEBI:30616"/>
    </ligand>
</feature>
<dbReference type="Gene3D" id="3.40.50.620">
    <property type="entry name" value="HUPs"/>
    <property type="match status" value="1"/>
</dbReference>
<dbReference type="SUPFAM" id="SSF56235">
    <property type="entry name" value="N-terminal nucleophile aminohydrolases (Ntn hydrolases)"/>
    <property type="match status" value="1"/>
</dbReference>
<evidence type="ECO:0000256" key="6">
    <source>
        <dbReference type="ARBA" id="ARBA00022962"/>
    </source>
</evidence>
<evidence type="ECO:0000256" key="8">
    <source>
        <dbReference type="PIRSR" id="PIRSR001589-1"/>
    </source>
</evidence>